<evidence type="ECO:0000256" key="1">
    <source>
        <dbReference type="ARBA" id="ARBA00022786"/>
    </source>
</evidence>
<dbReference type="EMBL" id="LRBV02000005">
    <property type="status" value="NOT_ANNOTATED_CDS"/>
    <property type="molecule type" value="Genomic_DNA"/>
</dbReference>
<evidence type="ECO:0000313" key="7">
    <source>
        <dbReference type="Proteomes" id="UP000594261"/>
    </source>
</evidence>
<evidence type="ECO:0000313" key="6">
    <source>
        <dbReference type="EnsemblPlants" id="QL05p017038:mrna"/>
    </source>
</evidence>
<proteinExistence type="predicted"/>
<evidence type="ECO:0000256" key="4">
    <source>
        <dbReference type="SAM" id="MobiDB-lite"/>
    </source>
</evidence>
<dbReference type="EnsemblPlants" id="QL05p017038:mrna">
    <property type="protein sequence ID" value="QL05p017038:mrna"/>
    <property type="gene ID" value="QL05p017038"/>
</dbReference>
<dbReference type="PANTHER" id="PTHR22975:SF9">
    <property type="entry name" value="ECHINUS SPLICE FORM 3"/>
    <property type="match status" value="1"/>
</dbReference>
<feature type="region of interest" description="Disordered" evidence="4">
    <location>
        <begin position="559"/>
        <end position="604"/>
    </location>
</feature>
<reference evidence="6 7" key="1">
    <citation type="journal article" date="2016" name="G3 (Bethesda)">
        <title>First Draft Assembly and Annotation of the Genome of a California Endemic Oak Quercus lobata Nee (Fagaceae).</title>
        <authorList>
            <person name="Sork V.L."/>
            <person name="Fitz-Gibbon S.T."/>
            <person name="Puiu D."/>
            <person name="Crepeau M."/>
            <person name="Gugger P.F."/>
            <person name="Sherman R."/>
            <person name="Stevens K."/>
            <person name="Langley C.H."/>
            <person name="Pellegrini M."/>
            <person name="Salzberg S.L."/>
        </authorList>
    </citation>
    <scope>NUCLEOTIDE SEQUENCE [LARGE SCALE GENOMIC DNA]</scope>
    <source>
        <strain evidence="6 7">cv. SW786</strain>
    </source>
</reference>
<sequence>MSRRDAPTSPSNDNDQSSTNPQEFNQPIRSNTEALYLIESNLSRPPNSEAARASVLSKLAEYDLDSVREAISYARQKVFVDEENTTDPVEGDDSEFPKEYQIEILRKRRRTLKAQRENLIFDKYLAYIKNKIQELQGRKKEIEKRAITARKNFETPDYDKRKLKKHELNVVSTAFQISSSEASGDMLSSAYSSLLGGPESSSIILSLWYQKIEYELPGDAKLEGLLCFGFTSRSEIRNGDGHGGRAHLGSLSKKLLSITQEVFDLDHNAIEFGERRPAKKITEEDMSRRVFEFLDYLNNLYGLQSVSNDEAVGEPCVANYEKIVFNEDFSCVVFDKRMLRGELVVPNDGAAVTSSFVEEIKLNDEEIVSKDAIVDWLLKGGTNIGEQLKQWANFREISESQAMKFFKIYRAEFHLIQSICKKKFECLRDIMLWQNLESICVKEDKRREEFAGDKPLSYMSLLLKRQREIKSTNGYNFESDMIFDILGEEQVEDNEISFVIMNQINKMAEKLYKFDAIVRTATIAMQQTGKKIESARLEDLAYKDAEEKSKAATEALLSELDLSDKKGPDKGGGRARQRQGKSKDKKKKKDHRKAEEQKATGCGKEQQENVVQIFFTAAQGRDDPPNPEIVGPVPIVELEQEGWKLTPEQEREQRMLEEHLQYQRQIENGAKQKHLAGLNKAGSSAGNMEKMCLRRINFDDFNWKYFYQAQGVKSDEK</sequence>
<dbReference type="InParanoid" id="A0A7N2LLK0"/>
<evidence type="ECO:0000256" key="2">
    <source>
        <dbReference type="ARBA" id="ARBA00022801"/>
    </source>
</evidence>
<dbReference type="Proteomes" id="UP000594261">
    <property type="component" value="Chromosome 5"/>
</dbReference>
<dbReference type="PANTHER" id="PTHR22975">
    <property type="entry name" value="UBIQUITIN SPECIFIC PROTEINASE"/>
    <property type="match status" value="1"/>
</dbReference>
<name>A0A7N2LLK0_QUELO</name>
<protein>
    <recommendedName>
        <fullName evidence="5">DUF629 domain-containing protein</fullName>
    </recommendedName>
</protein>
<feature type="region of interest" description="Disordered" evidence="4">
    <location>
        <begin position="1"/>
        <end position="30"/>
    </location>
</feature>
<feature type="coiled-coil region" evidence="3">
    <location>
        <begin position="125"/>
        <end position="152"/>
    </location>
</feature>
<feature type="compositionally biased region" description="Polar residues" evidence="4">
    <location>
        <begin position="8"/>
        <end position="30"/>
    </location>
</feature>
<dbReference type="Pfam" id="PF04780">
    <property type="entry name" value="DUF629"/>
    <property type="match status" value="1"/>
</dbReference>
<feature type="domain" description="DUF629" evidence="5">
    <location>
        <begin position="290"/>
        <end position="492"/>
    </location>
</feature>
<organism evidence="6 7">
    <name type="scientific">Quercus lobata</name>
    <name type="common">Valley oak</name>
    <dbReference type="NCBI Taxonomy" id="97700"/>
    <lineage>
        <taxon>Eukaryota</taxon>
        <taxon>Viridiplantae</taxon>
        <taxon>Streptophyta</taxon>
        <taxon>Embryophyta</taxon>
        <taxon>Tracheophyta</taxon>
        <taxon>Spermatophyta</taxon>
        <taxon>Magnoliopsida</taxon>
        <taxon>eudicotyledons</taxon>
        <taxon>Gunneridae</taxon>
        <taxon>Pentapetalae</taxon>
        <taxon>rosids</taxon>
        <taxon>fabids</taxon>
        <taxon>Fagales</taxon>
        <taxon>Fagaceae</taxon>
        <taxon>Quercus</taxon>
    </lineage>
</organism>
<keyword evidence="7" id="KW-1185">Reference proteome</keyword>
<keyword evidence="3" id="KW-0175">Coiled coil</keyword>
<reference evidence="6" key="2">
    <citation type="submission" date="2021-01" db="UniProtKB">
        <authorList>
            <consortium name="EnsemblPlants"/>
        </authorList>
    </citation>
    <scope>IDENTIFICATION</scope>
</reference>
<accession>A0A7N2LLK0</accession>
<dbReference type="AlphaFoldDB" id="A0A7N2LLK0"/>
<dbReference type="InterPro" id="IPR006865">
    <property type="entry name" value="DUF629"/>
</dbReference>
<evidence type="ECO:0000259" key="5">
    <source>
        <dbReference type="Pfam" id="PF04780"/>
    </source>
</evidence>
<dbReference type="Gramene" id="QL05p017038:mrna">
    <property type="protein sequence ID" value="QL05p017038:mrna"/>
    <property type="gene ID" value="QL05p017038"/>
</dbReference>
<keyword evidence="1" id="KW-0833">Ubl conjugation pathway</keyword>
<feature type="compositionally biased region" description="Basic and acidic residues" evidence="4">
    <location>
        <begin position="562"/>
        <end position="572"/>
    </location>
</feature>
<dbReference type="InterPro" id="IPR052398">
    <property type="entry name" value="Ubiquitin_hydrolase_53/54"/>
</dbReference>
<feature type="compositionally biased region" description="Basic residues" evidence="4">
    <location>
        <begin position="573"/>
        <end position="591"/>
    </location>
</feature>
<dbReference type="GO" id="GO:0016787">
    <property type="term" value="F:hydrolase activity"/>
    <property type="evidence" value="ECO:0007669"/>
    <property type="project" value="UniProtKB-KW"/>
</dbReference>
<keyword evidence="2" id="KW-0378">Hydrolase</keyword>
<evidence type="ECO:0000256" key="3">
    <source>
        <dbReference type="SAM" id="Coils"/>
    </source>
</evidence>